<dbReference type="Proteomes" id="UP001500967">
    <property type="component" value="Unassembled WGS sequence"/>
</dbReference>
<evidence type="ECO:0000313" key="2">
    <source>
        <dbReference type="Proteomes" id="UP001500967"/>
    </source>
</evidence>
<protein>
    <submittedName>
        <fullName evidence="1">Uncharacterized protein</fullName>
    </submittedName>
</protein>
<name>A0ABN0TKP6_9ACTN</name>
<evidence type="ECO:0000313" key="1">
    <source>
        <dbReference type="EMBL" id="GAA0224118.1"/>
    </source>
</evidence>
<dbReference type="EMBL" id="BAAAGX010000004">
    <property type="protein sequence ID" value="GAA0224118.1"/>
    <property type="molecule type" value="Genomic_DNA"/>
</dbReference>
<accession>A0ABN0TKP6</accession>
<proteinExistence type="predicted"/>
<gene>
    <name evidence="1" type="ORF">GCM10009539_06600</name>
</gene>
<dbReference type="RefSeq" id="WP_344647213.1">
    <property type="nucleotide sequence ID" value="NZ_BAAAGX010000004.1"/>
</dbReference>
<sequence length="336" mass="36491">MTPQPTYLPPERAFTPAVRTRLRARILSEIEEPAPRRGRRLAWPLAGAGLTAAALLGVFALSAPDPGPPGGTSPTTALTYSALALKAAEQNPRLLVDRPGWTVTAVSGFAQEQGSIEFSNAEQSLDIHWYPAGEYANHRADRLRVSEPEPVKVDGWPGEVIRYSATDFAVVLAPRDTAFAELRTDGTGWTRDDLDRVLADVEHVGVRTWLDSLPADIVTPDRVGEQAAKVLADVPLPPGFDLASLDDVGTNDTYQFGAEVINRVGCAWIAEWERAKDAGDAAALQRAVDALRGSRQWQVLQELNDQGGYSESFWRTADQVTVDALPADPRDQLDCS</sequence>
<reference evidence="1 2" key="1">
    <citation type="journal article" date="2019" name="Int. J. Syst. Evol. Microbiol.">
        <title>The Global Catalogue of Microorganisms (GCM) 10K type strain sequencing project: providing services to taxonomists for standard genome sequencing and annotation.</title>
        <authorList>
            <consortium name="The Broad Institute Genomics Platform"/>
            <consortium name="The Broad Institute Genome Sequencing Center for Infectious Disease"/>
            <person name="Wu L."/>
            <person name="Ma J."/>
        </authorList>
    </citation>
    <scope>NUCLEOTIDE SEQUENCE [LARGE SCALE GENOMIC DNA]</scope>
    <source>
        <strain evidence="1 2">JCM 10425</strain>
    </source>
</reference>
<keyword evidence="2" id="KW-1185">Reference proteome</keyword>
<organism evidence="1 2">
    <name type="scientific">Cryptosporangium japonicum</name>
    <dbReference type="NCBI Taxonomy" id="80872"/>
    <lineage>
        <taxon>Bacteria</taxon>
        <taxon>Bacillati</taxon>
        <taxon>Actinomycetota</taxon>
        <taxon>Actinomycetes</taxon>
        <taxon>Cryptosporangiales</taxon>
        <taxon>Cryptosporangiaceae</taxon>
        <taxon>Cryptosporangium</taxon>
    </lineage>
</organism>
<comment type="caution">
    <text evidence="1">The sequence shown here is derived from an EMBL/GenBank/DDBJ whole genome shotgun (WGS) entry which is preliminary data.</text>
</comment>